<name>A0A1X3S173_9GAMM</name>
<dbReference type="AlphaFoldDB" id="A0A1X3S173"/>
<dbReference type="OrthoDB" id="8582409at2"/>
<dbReference type="EMBL" id="LUTP01000003">
    <property type="protein sequence ID" value="OSN08215.1"/>
    <property type="molecule type" value="Genomic_DNA"/>
</dbReference>
<dbReference type="Proteomes" id="UP000194020">
    <property type="component" value="Unassembled WGS sequence"/>
</dbReference>
<evidence type="ECO:0000313" key="2">
    <source>
        <dbReference type="Proteomes" id="UP000194020"/>
    </source>
</evidence>
<evidence type="ECO:0000313" key="1">
    <source>
        <dbReference type="EMBL" id="OSN08215.1"/>
    </source>
</evidence>
<gene>
    <name evidence="1" type="ORF">AU511_01485</name>
</gene>
<comment type="caution">
    <text evidence="1">The sequence shown here is derived from an EMBL/GenBank/DDBJ whole genome shotgun (WGS) entry which is preliminary data.</text>
</comment>
<accession>A0A1X3S173</accession>
<sequence length="170" mass="19125">MLDVIAGHEYGQADIARIRFLGSPGFRDFLFSQTLTPELEKKDRAIVLFIDDNLETMSISDISPDLNGSVAGITNVYKSPGLPYFTILKMSVAKKEVNLEEIIEIPVIHDADLYTNKVIEITSFNSIVSLQDSLEAIDRRVIETVAPLSITFPVRGENHSRGLWGFWRRL</sequence>
<protein>
    <submittedName>
        <fullName evidence="1">Uncharacterized protein</fullName>
    </submittedName>
</protein>
<dbReference type="RefSeq" id="WP_094108552.1">
    <property type="nucleotide sequence ID" value="NZ_LUTP01000003.1"/>
</dbReference>
<reference evidence="1 2" key="1">
    <citation type="submission" date="2016-02" db="EMBL/GenBank/DDBJ databases">
        <title>Species-wide whole genome sequencing reveals diversity, host range in Lonsdalea quercina.</title>
        <authorList>
            <person name="Li Y."/>
        </authorList>
    </citation>
    <scope>NUCLEOTIDE SEQUENCE [LARGE SCALE GENOMIC DNA]</scope>
    <source>
        <strain evidence="1 2">LMG 26264</strain>
    </source>
</reference>
<proteinExistence type="predicted"/>
<organism evidence="1 2">
    <name type="scientific">Lonsdalea iberica</name>
    <dbReference type="NCBI Taxonomy" id="1082703"/>
    <lineage>
        <taxon>Bacteria</taxon>
        <taxon>Pseudomonadati</taxon>
        <taxon>Pseudomonadota</taxon>
        <taxon>Gammaproteobacteria</taxon>
        <taxon>Enterobacterales</taxon>
        <taxon>Pectobacteriaceae</taxon>
        <taxon>Lonsdalea</taxon>
    </lineage>
</organism>